<evidence type="ECO:0000259" key="10">
    <source>
        <dbReference type="PROSITE" id="PS50262"/>
    </source>
</evidence>
<comment type="subcellular location">
    <subcellularLocation>
        <location evidence="1">Cell membrane</location>
        <topology evidence="1">Multi-pass membrane protein</topology>
    </subcellularLocation>
</comment>
<keyword evidence="8" id="KW-0807">Transducer</keyword>
<feature type="transmembrane region" description="Helical" evidence="9">
    <location>
        <begin position="183"/>
        <end position="205"/>
    </location>
</feature>
<reference evidence="11" key="1">
    <citation type="submission" date="2021-02" db="EMBL/GenBank/DDBJ databases">
        <authorList>
            <person name="Nowell W R."/>
        </authorList>
    </citation>
    <scope>NUCLEOTIDE SEQUENCE</scope>
</reference>
<dbReference type="GO" id="GO:0005886">
    <property type="term" value="C:plasma membrane"/>
    <property type="evidence" value="ECO:0007669"/>
    <property type="project" value="UniProtKB-SubCell"/>
</dbReference>
<evidence type="ECO:0000313" key="13">
    <source>
        <dbReference type="Proteomes" id="UP000663832"/>
    </source>
</evidence>
<feature type="transmembrane region" description="Helical" evidence="9">
    <location>
        <begin position="233"/>
        <end position="257"/>
    </location>
</feature>
<evidence type="ECO:0000256" key="9">
    <source>
        <dbReference type="SAM" id="Phobius"/>
    </source>
</evidence>
<dbReference type="PROSITE" id="PS50262">
    <property type="entry name" value="G_PROTEIN_RECEP_F1_2"/>
    <property type="match status" value="1"/>
</dbReference>
<dbReference type="OrthoDB" id="10005568at2759"/>
<evidence type="ECO:0000256" key="7">
    <source>
        <dbReference type="ARBA" id="ARBA00023170"/>
    </source>
</evidence>
<dbReference type="PANTHER" id="PTHR24229">
    <property type="entry name" value="NEUROPEPTIDES RECEPTOR"/>
    <property type="match status" value="1"/>
</dbReference>
<feature type="transmembrane region" description="Helical" evidence="9">
    <location>
        <begin position="277"/>
        <end position="296"/>
    </location>
</feature>
<feature type="domain" description="G-protein coupled receptors family 1 profile" evidence="10">
    <location>
        <begin position="37"/>
        <end position="296"/>
    </location>
</feature>
<protein>
    <recommendedName>
        <fullName evidence="10">G-protein coupled receptors family 1 profile domain-containing protein</fullName>
    </recommendedName>
</protein>
<keyword evidence="5" id="KW-0297">G-protein coupled receptor</keyword>
<evidence type="ECO:0000256" key="8">
    <source>
        <dbReference type="ARBA" id="ARBA00023224"/>
    </source>
</evidence>
<keyword evidence="2" id="KW-1003">Cell membrane</keyword>
<name>A0A814YXP9_9BILA</name>
<evidence type="ECO:0000313" key="11">
    <source>
        <dbReference type="EMBL" id="CAF1234380.1"/>
    </source>
</evidence>
<dbReference type="EMBL" id="CAJNOI010000304">
    <property type="protein sequence ID" value="CAF1234380.1"/>
    <property type="molecule type" value="Genomic_DNA"/>
</dbReference>
<keyword evidence="13" id="KW-1185">Reference proteome</keyword>
<evidence type="ECO:0000256" key="2">
    <source>
        <dbReference type="ARBA" id="ARBA00022475"/>
    </source>
</evidence>
<evidence type="ECO:0000256" key="6">
    <source>
        <dbReference type="ARBA" id="ARBA00023136"/>
    </source>
</evidence>
<feature type="transmembrane region" description="Helical" evidence="9">
    <location>
        <begin position="138"/>
        <end position="163"/>
    </location>
</feature>
<keyword evidence="4 9" id="KW-1133">Transmembrane helix</keyword>
<dbReference type="SUPFAM" id="SSF81321">
    <property type="entry name" value="Family A G protein-coupled receptor-like"/>
    <property type="match status" value="1"/>
</dbReference>
<dbReference type="Pfam" id="PF00001">
    <property type="entry name" value="7tm_1"/>
    <property type="match status" value="1"/>
</dbReference>
<evidence type="ECO:0000256" key="4">
    <source>
        <dbReference type="ARBA" id="ARBA00022989"/>
    </source>
</evidence>
<evidence type="ECO:0000256" key="3">
    <source>
        <dbReference type="ARBA" id="ARBA00022692"/>
    </source>
</evidence>
<dbReference type="AlphaFoldDB" id="A0A814YXP9"/>
<keyword evidence="6 9" id="KW-0472">Membrane</keyword>
<dbReference type="Proteomes" id="UP000663832">
    <property type="component" value="Unassembled WGS sequence"/>
</dbReference>
<accession>A0A814YXP9</accession>
<dbReference type="GO" id="GO:0004930">
    <property type="term" value="F:G protein-coupled receptor activity"/>
    <property type="evidence" value="ECO:0007669"/>
    <property type="project" value="UniProtKB-KW"/>
</dbReference>
<dbReference type="InterPro" id="IPR000276">
    <property type="entry name" value="GPCR_Rhodpsn"/>
</dbReference>
<dbReference type="EMBL" id="CAJNOM010000622">
    <property type="protein sequence ID" value="CAF1524878.1"/>
    <property type="molecule type" value="Genomic_DNA"/>
</dbReference>
<organism evidence="11 14">
    <name type="scientific">Adineta steineri</name>
    <dbReference type="NCBI Taxonomy" id="433720"/>
    <lineage>
        <taxon>Eukaryota</taxon>
        <taxon>Metazoa</taxon>
        <taxon>Spiralia</taxon>
        <taxon>Gnathifera</taxon>
        <taxon>Rotifera</taxon>
        <taxon>Eurotatoria</taxon>
        <taxon>Bdelloidea</taxon>
        <taxon>Adinetida</taxon>
        <taxon>Adinetidae</taxon>
        <taxon>Adineta</taxon>
    </lineage>
</organism>
<dbReference type="PANTHER" id="PTHR24229:SF40">
    <property type="entry name" value="ALLATOSTATIN C RECEPTOR 1-RELATED"/>
    <property type="match status" value="1"/>
</dbReference>
<dbReference type="GO" id="GO:0042923">
    <property type="term" value="F:neuropeptide binding"/>
    <property type="evidence" value="ECO:0007669"/>
    <property type="project" value="TreeGrafter"/>
</dbReference>
<keyword evidence="7" id="KW-0675">Receptor</keyword>
<feature type="transmembrane region" description="Helical" evidence="9">
    <location>
        <begin position="24"/>
        <end position="45"/>
    </location>
</feature>
<evidence type="ECO:0000256" key="1">
    <source>
        <dbReference type="ARBA" id="ARBA00004651"/>
    </source>
</evidence>
<dbReference type="GO" id="GO:0007218">
    <property type="term" value="P:neuropeptide signaling pathway"/>
    <property type="evidence" value="ECO:0007669"/>
    <property type="project" value="TreeGrafter"/>
</dbReference>
<proteinExistence type="predicted"/>
<comment type="caution">
    <text evidence="11">The sequence shown here is derived from an EMBL/GenBank/DDBJ whole genome shotgun (WGS) entry which is preliminary data.</text>
</comment>
<feature type="transmembrane region" description="Helical" evidence="9">
    <location>
        <begin position="99"/>
        <end position="118"/>
    </location>
</feature>
<evidence type="ECO:0000256" key="5">
    <source>
        <dbReference type="ARBA" id="ARBA00023040"/>
    </source>
</evidence>
<dbReference type="Gene3D" id="1.20.1070.10">
    <property type="entry name" value="Rhodopsin 7-helix transmembrane proteins"/>
    <property type="match status" value="1"/>
</dbReference>
<dbReference type="Proteomes" id="UP000663877">
    <property type="component" value="Unassembled WGS sequence"/>
</dbReference>
<evidence type="ECO:0000313" key="14">
    <source>
        <dbReference type="Proteomes" id="UP000663877"/>
    </source>
</evidence>
<evidence type="ECO:0000313" key="12">
    <source>
        <dbReference type="EMBL" id="CAF1524878.1"/>
    </source>
</evidence>
<dbReference type="GO" id="GO:0043005">
    <property type="term" value="C:neuron projection"/>
    <property type="evidence" value="ECO:0007669"/>
    <property type="project" value="TreeGrafter"/>
</dbReference>
<gene>
    <name evidence="11" type="ORF">BJG266_LOCUS28696</name>
    <name evidence="12" type="ORF">QVE165_LOCUS45054</name>
</gene>
<feature type="transmembrane region" description="Helical" evidence="9">
    <location>
        <begin position="57"/>
        <end position="79"/>
    </location>
</feature>
<dbReference type="InterPro" id="IPR017452">
    <property type="entry name" value="GPCR_Rhodpsn_7TM"/>
</dbReference>
<keyword evidence="3 9" id="KW-0812">Transmembrane</keyword>
<sequence length="315" mass="36032">MSSSNATILNEINTLNRLSSQLTIWGDVVFFIFGISGNLLNIYVFTQRSLRRNPCAMYFLSSTIACSIFYFVSMPFRILQYGFNIDPTYYLLGFCKIEYYITFPTRALASWFLVLACIDRFLRSSPNITYRQWSSFKVASYTIPITILLVFIGYIHIPIFYTINGIPPICAGQPGFYRIFLGFWHVIIYGSGPPFLMFVFSVLTIRHVKHRRIAPSINQANQAERTLYKEKGLLRMALVQCLCIGLTTTLFSISQLYVSITTGYSKSNLQLAKENLFLVLGGLISTGGHGTTFYLYTATSRMFRQHLFHGRHARL</sequence>